<feature type="transmembrane region" description="Helical" evidence="8">
    <location>
        <begin position="74"/>
        <end position="93"/>
    </location>
</feature>
<evidence type="ECO:0000256" key="3">
    <source>
        <dbReference type="ARBA" id="ARBA00022475"/>
    </source>
</evidence>
<evidence type="ECO:0000256" key="4">
    <source>
        <dbReference type="ARBA" id="ARBA00022692"/>
    </source>
</evidence>
<dbReference type="GO" id="GO:0016746">
    <property type="term" value="F:acyltransferase activity"/>
    <property type="evidence" value="ECO:0007669"/>
    <property type="project" value="UniProtKB-KW"/>
</dbReference>
<feature type="transmembrane region" description="Helical" evidence="8">
    <location>
        <begin position="348"/>
        <end position="368"/>
    </location>
</feature>
<protein>
    <recommendedName>
        <fullName evidence="11">MBOAT family protein</fullName>
    </recommendedName>
</protein>
<comment type="subcellular location">
    <subcellularLocation>
        <location evidence="1">Cell membrane</location>
        <topology evidence="1">Multi-pass membrane protein</topology>
    </subcellularLocation>
</comment>
<accession>A0A2M7ARY3</accession>
<dbReference type="InterPro" id="IPR028362">
    <property type="entry name" value="AlgI"/>
</dbReference>
<dbReference type="PIRSF" id="PIRSF500217">
    <property type="entry name" value="AlgI"/>
    <property type="match status" value="1"/>
</dbReference>
<evidence type="ECO:0008006" key="11">
    <source>
        <dbReference type="Google" id="ProtNLM"/>
    </source>
</evidence>
<feature type="transmembrane region" description="Helical" evidence="8">
    <location>
        <begin position="173"/>
        <end position="196"/>
    </location>
</feature>
<evidence type="ECO:0000313" key="9">
    <source>
        <dbReference type="EMBL" id="PIU73386.1"/>
    </source>
</evidence>
<comment type="caution">
    <text evidence="9">The sequence shown here is derived from an EMBL/GenBank/DDBJ whole genome shotgun (WGS) entry which is preliminary data.</text>
</comment>
<sequence length="456" mass="52619">MSFLSVRFLGFFLMVWGLSVVMRPQKNLYKFFLIAINFLFYGFFGLAGVGILVIDAFINFGFLKILEKRRWGRWVLGLAIGFNLILLSGYKYFNNGWDVVGMEIIAPIGISFFSFKIISVLIDTYRQKVKIESLVDFLTYVSFFPQISAGPIARFKEFSEDLNKENEIDRSKFWVLLISGWLKMYLIGGILFDVVNQTIYLPQNFSRMDLVLGMLSLSFYIFANFSGYCDISEALAMVLGFRTPKNFNSPYRSVGFRDFWQRWHMSLSSWLRDYLYIPLGGNRKGKGRKYVNLLTVMTIGGIWHGAGINFLVWGGLHGIMLMITHFLDDFVWPRFVRVAKWVRVTGRGLGWFLTFGLINITWIIFYPKSLEMSIKYFESLIWTGETRTVLWSGGVMGGLILVGILSIWGDKFEEITTKILVRVPAMVRYLILVAIFYLIIILGPNNYVAPAAYFNF</sequence>
<evidence type="ECO:0000256" key="6">
    <source>
        <dbReference type="ARBA" id="ARBA00023136"/>
    </source>
</evidence>
<feature type="transmembrane region" description="Helical" evidence="8">
    <location>
        <begin position="38"/>
        <end position="62"/>
    </location>
</feature>
<evidence type="ECO:0000313" key="10">
    <source>
        <dbReference type="Proteomes" id="UP000231407"/>
    </source>
</evidence>
<dbReference type="EMBL" id="PEWA01000031">
    <property type="protein sequence ID" value="PIU73386.1"/>
    <property type="molecule type" value="Genomic_DNA"/>
</dbReference>
<feature type="transmembrane region" description="Helical" evidence="8">
    <location>
        <begin position="429"/>
        <end position="448"/>
    </location>
</feature>
<dbReference type="PANTHER" id="PTHR13285">
    <property type="entry name" value="ACYLTRANSFERASE"/>
    <property type="match status" value="1"/>
</dbReference>
<gene>
    <name evidence="9" type="ORF">COS78_02565</name>
</gene>
<feature type="transmembrane region" description="Helical" evidence="8">
    <location>
        <begin position="208"/>
        <end position="228"/>
    </location>
</feature>
<feature type="transmembrane region" description="Helical" evidence="8">
    <location>
        <begin position="388"/>
        <end position="408"/>
    </location>
</feature>
<keyword evidence="5 8" id="KW-1133">Transmembrane helix</keyword>
<dbReference type="AlphaFoldDB" id="A0A2M7ARY3"/>
<evidence type="ECO:0000256" key="7">
    <source>
        <dbReference type="PIRNR" id="PIRNR016636"/>
    </source>
</evidence>
<organism evidence="9 10">
    <name type="scientific">Candidatus Shapirobacteria bacterium CG06_land_8_20_14_3_00_40_12</name>
    <dbReference type="NCBI Taxonomy" id="1974881"/>
    <lineage>
        <taxon>Bacteria</taxon>
        <taxon>Candidatus Shapironibacteriota</taxon>
    </lineage>
</organism>
<keyword evidence="7" id="KW-0012">Acyltransferase</keyword>
<name>A0A2M7ARY3_9BACT</name>
<dbReference type="Pfam" id="PF03062">
    <property type="entry name" value="MBOAT"/>
    <property type="match status" value="1"/>
</dbReference>
<evidence type="ECO:0000256" key="1">
    <source>
        <dbReference type="ARBA" id="ARBA00004651"/>
    </source>
</evidence>
<reference evidence="10" key="1">
    <citation type="submission" date="2017-09" db="EMBL/GenBank/DDBJ databases">
        <title>Depth-based differentiation of microbial function through sediment-hosted aquifers and enrichment of novel symbionts in the deep terrestrial subsurface.</title>
        <authorList>
            <person name="Probst A.J."/>
            <person name="Ladd B."/>
            <person name="Jarett J.K."/>
            <person name="Geller-Mcgrath D.E."/>
            <person name="Sieber C.M.K."/>
            <person name="Emerson J.B."/>
            <person name="Anantharaman K."/>
            <person name="Thomas B.C."/>
            <person name="Malmstrom R."/>
            <person name="Stieglmeier M."/>
            <person name="Klingl A."/>
            <person name="Woyke T."/>
            <person name="Ryan C.M."/>
            <person name="Banfield J.F."/>
        </authorList>
    </citation>
    <scope>NUCLEOTIDE SEQUENCE [LARGE SCALE GENOMIC DNA]</scope>
</reference>
<dbReference type="Proteomes" id="UP000231407">
    <property type="component" value="Unassembled WGS sequence"/>
</dbReference>
<dbReference type="InterPro" id="IPR051085">
    <property type="entry name" value="MB_O-acyltransferase"/>
</dbReference>
<keyword evidence="4 8" id="KW-0812">Transmembrane</keyword>
<evidence type="ECO:0000256" key="2">
    <source>
        <dbReference type="ARBA" id="ARBA00010323"/>
    </source>
</evidence>
<keyword evidence="7" id="KW-0808">Transferase</keyword>
<feature type="transmembrane region" description="Helical" evidence="8">
    <location>
        <begin position="99"/>
        <end position="122"/>
    </location>
</feature>
<dbReference type="PANTHER" id="PTHR13285:SF18">
    <property type="entry name" value="PROTEIN-CYSTEINE N-PALMITOYLTRANSFERASE RASP"/>
    <property type="match status" value="1"/>
</dbReference>
<dbReference type="PIRSF" id="PIRSF016636">
    <property type="entry name" value="AlgI_DltB"/>
    <property type="match status" value="1"/>
</dbReference>
<dbReference type="GO" id="GO:0042121">
    <property type="term" value="P:alginic acid biosynthetic process"/>
    <property type="evidence" value="ECO:0007669"/>
    <property type="project" value="InterPro"/>
</dbReference>
<feature type="transmembrane region" description="Helical" evidence="8">
    <location>
        <begin position="302"/>
        <end position="327"/>
    </location>
</feature>
<dbReference type="GO" id="GO:0005886">
    <property type="term" value="C:plasma membrane"/>
    <property type="evidence" value="ECO:0007669"/>
    <property type="project" value="UniProtKB-SubCell"/>
</dbReference>
<evidence type="ECO:0000256" key="5">
    <source>
        <dbReference type="ARBA" id="ARBA00022989"/>
    </source>
</evidence>
<proteinExistence type="inferred from homology"/>
<dbReference type="InterPro" id="IPR024194">
    <property type="entry name" value="Ac/AlaTfrase_AlgI/DltB"/>
</dbReference>
<keyword evidence="3 7" id="KW-1003">Cell membrane</keyword>
<comment type="similarity">
    <text evidence="2 7">Belongs to the membrane-bound acyltransferase family.</text>
</comment>
<keyword evidence="6 7" id="KW-0472">Membrane</keyword>
<dbReference type="InterPro" id="IPR004299">
    <property type="entry name" value="MBOAT_fam"/>
</dbReference>
<evidence type="ECO:0000256" key="8">
    <source>
        <dbReference type="SAM" id="Phobius"/>
    </source>
</evidence>